<dbReference type="Pfam" id="PF17117">
    <property type="entry name" value="DUF5104"/>
    <property type="match status" value="1"/>
</dbReference>
<gene>
    <name evidence="1" type="ORF">SAMN05421730_101023</name>
</gene>
<dbReference type="InterPro" id="IPR031344">
    <property type="entry name" value="DUF5104"/>
</dbReference>
<dbReference type="AlphaFoldDB" id="A0A1D3TTL4"/>
<dbReference type="Proteomes" id="UP000199315">
    <property type="component" value="Unassembled WGS sequence"/>
</dbReference>
<name>A0A1D3TTL4_9FIRM</name>
<keyword evidence="2" id="KW-1185">Reference proteome</keyword>
<proteinExistence type="predicted"/>
<dbReference type="Gene3D" id="3.10.450.50">
    <property type="match status" value="1"/>
</dbReference>
<accession>A0A1D3TTL4</accession>
<evidence type="ECO:0000313" key="1">
    <source>
        <dbReference type="EMBL" id="SCP97356.1"/>
    </source>
</evidence>
<reference evidence="1 2" key="1">
    <citation type="submission" date="2016-09" db="EMBL/GenBank/DDBJ databases">
        <authorList>
            <person name="Capua I."/>
            <person name="De Benedictis P."/>
            <person name="Joannis T."/>
            <person name="Lombin L.H."/>
            <person name="Cattoli G."/>
        </authorList>
    </citation>
    <scope>NUCLEOTIDE SEQUENCE [LARGE SCALE GENOMIC DNA]</scope>
    <source>
        <strain evidence="1 2">GluBS11</strain>
    </source>
</reference>
<evidence type="ECO:0000313" key="2">
    <source>
        <dbReference type="Proteomes" id="UP000199315"/>
    </source>
</evidence>
<dbReference type="STRING" id="1619234.SAMN05421730_101023"/>
<dbReference type="EMBL" id="FMKA01000010">
    <property type="protein sequence ID" value="SCP97356.1"/>
    <property type="molecule type" value="Genomic_DNA"/>
</dbReference>
<organism evidence="1 2">
    <name type="scientific">Anaerobium acetethylicum</name>
    <dbReference type="NCBI Taxonomy" id="1619234"/>
    <lineage>
        <taxon>Bacteria</taxon>
        <taxon>Bacillati</taxon>
        <taxon>Bacillota</taxon>
        <taxon>Clostridia</taxon>
        <taxon>Lachnospirales</taxon>
        <taxon>Lachnospiraceae</taxon>
        <taxon>Anaerobium</taxon>
    </lineage>
</organism>
<protein>
    <submittedName>
        <fullName evidence="1">Uncharacterized protein</fullName>
    </submittedName>
</protein>
<sequence>MFCNTTRSAPDFNEQIEEVMKFFDGKVTEHDSLVGISGGSRAVDDGKTTKLTITPKITGIVTDAGKKYEIMFYSHLINSEDKDKVGISELSITTDDRAECIVGKYIR</sequence>